<dbReference type="Proteomes" id="UP000306791">
    <property type="component" value="Unassembled WGS sequence"/>
</dbReference>
<keyword evidence="3" id="KW-0406">Ion transport</keyword>
<dbReference type="EMBL" id="VANI01000010">
    <property type="protein sequence ID" value="TLM77351.1"/>
    <property type="molecule type" value="Genomic_DNA"/>
</dbReference>
<feature type="transmembrane region" description="Helical" evidence="1">
    <location>
        <begin position="6"/>
        <end position="27"/>
    </location>
</feature>
<accession>A0ABY2UHL1</accession>
<keyword evidence="3" id="KW-0813">Transport</keyword>
<dbReference type="RefSeq" id="WP_138235691.1">
    <property type="nucleotide sequence ID" value="NZ_CP185860.1"/>
</dbReference>
<organism evidence="3 4">
    <name type="scientific">Microbulbifer harenosus</name>
    <dbReference type="NCBI Taxonomy" id="2576840"/>
    <lineage>
        <taxon>Bacteria</taxon>
        <taxon>Pseudomonadati</taxon>
        <taxon>Pseudomonadota</taxon>
        <taxon>Gammaproteobacteria</taxon>
        <taxon>Cellvibrionales</taxon>
        <taxon>Microbulbiferaceae</taxon>
        <taxon>Microbulbifer</taxon>
    </lineage>
</organism>
<name>A0ABY2UHL1_9GAMM</name>
<evidence type="ECO:0000259" key="2">
    <source>
        <dbReference type="Pfam" id="PF07885"/>
    </source>
</evidence>
<keyword evidence="1" id="KW-1133">Transmembrane helix</keyword>
<sequence length="148" mass="16284">MLFDLLLGTAITALCLVLQSVALVAALRYYVRREGEIHSTFLRAEKVIIGLVVILILGSLAQMTIWALVFLVLGEFDTFEIALYHSAVNFATLGYGDVVMSYQHRMLGPLEAINGALMLGVSTAALARAFTTAIREQVQPERQQDLNQ</sequence>
<feature type="transmembrane region" description="Helical" evidence="1">
    <location>
        <begin position="47"/>
        <end position="69"/>
    </location>
</feature>
<dbReference type="Gene3D" id="1.10.287.70">
    <property type="match status" value="1"/>
</dbReference>
<feature type="domain" description="Potassium channel" evidence="2">
    <location>
        <begin position="64"/>
        <end position="131"/>
    </location>
</feature>
<keyword evidence="1" id="KW-0472">Membrane</keyword>
<proteinExistence type="predicted"/>
<keyword evidence="3" id="KW-0407">Ion channel</keyword>
<dbReference type="GO" id="GO:0034220">
    <property type="term" value="P:monoatomic ion transmembrane transport"/>
    <property type="evidence" value="ECO:0007669"/>
    <property type="project" value="UniProtKB-KW"/>
</dbReference>
<protein>
    <submittedName>
        <fullName evidence="3">Two pore domain potassium channel family protein</fullName>
    </submittedName>
</protein>
<evidence type="ECO:0000256" key="1">
    <source>
        <dbReference type="SAM" id="Phobius"/>
    </source>
</evidence>
<evidence type="ECO:0000313" key="3">
    <source>
        <dbReference type="EMBL" id="TLM77351.1"/>
    </source>
</evidence>
<reference evidence="3 4" key="1">
    <citation type="submission" date="2019-05" db="EMBL/GenBank/DDBJ databases">
        <title>Microbulbifer harenosus sp. nov., an alginate-degrading bacterium isolated from coastal sand.</title>
        <authorList>
            <person name="Huang H."/>
            <person name="Mo K."/>
            <person name="Bao S."/>
        </authorList>
    </citation>
    <scope>NUCLEOTIDE SEQUENCE [LARGE SCALE GENOMIC DNA]</scope>
    <source>
        <strain evidence="3 4">HB161719</strain>
    </source>
</reference>
<evidence type="ECO:0000313" key="4">
    <source>
        <dbReference type="Proteomes" id="UP000306791"/>
    </source>
</evidence>
<gene>
    <name evidence="3" type="ORF">FDY93_10505</name>
</gene>
<dbReference type="InterPro" id="IPR013099">
    <property type="entry name" value="K_chnl_dom"/>
</dbReference>
<comment type="caution">
    <text evidence="3">The sequence shown here is derived from an EMBL/GenBank/DDBJ whole genome shotgun (WGS) entry which is preliminary data.</text>
</comment>
<dbReference type="SUPFAM" id="SSF81324">
    <property type="entry name" value="Voltage-gated potassium channels"/>
    <property type="match status" value="1"/>
</dbReference>
<dbReference type="Pfam" id="PF07885">
    <property type="entry name" value="Ion_trans_2"/>
    <property type="match status" value="1"/>
</dbReference>
<keyword evidence="1" id="KW-0812">Transmembrane</keyword>
<keyword evidence="4" id="KW-1185">Reference proteome</keyword>